<organism evidence="2">
    <name type="scientific">Camponotus floridanus</name>
    <name type="common">Florida carpenter ant</name>
    <dbReference type="NCBI Taxonomy" id="104421"/>
    <lineage>
        <taxon>Eukaryota</taxon>
        <taxon>Metazoa</taxon>
        <taxon>Ecdysozoa</taxon>
        <taxon>Arthropoda</taxon>
        <taxon>Hexapoda</taxon>
        <taxon>Insecta</taxon>
        <taxon>Pterygota</taxon>
        <taxon>Neoptera</taxon>
        <taxon>Endopterygota</taxon>
        <taxon>Hymenoptera</taxon>
        <taxon>Apocrita</taxon>
        <taxon>Aculeata</taxon>
        <taxon>Formicoidea</taxon>
        <taxon>Formicidae</taxon>
        <taxon>Formicinae</taxon>
        <taxon>Camponotus</taxon>
    </lineage>
</organism>
<evidence type="ECO:0000313" key="2">
    <source>
        <dbReference type="Proteomes" id="UP000000311"/>
    </source>
</evidence>
<keyword evidence="2" id="KW-1185">Reference proteome</keyword>
<dbReference type="OrthoDB" id="7692914at2759"/>
<dbReference type="PANTHER" id="PTHR47326:SF1">
    <property type="entry name" value="HTH PSQ-TYPE DOMAIN-CONTAINING PROTEIN"/>
    <property type="match status" value="1"/>
</dbReference>
<dbReference type="InParanoid" id="E2AIF5"/>
<dbReference type="PANTHER" id="PTHR47326">
    <property type="entry name" value="TRANSPOSABLE ELEMENT TC3 TRANSPOSASE-LIKE PROTEIN"/>
    <property type="match status" value="1"/>
</dbReference>
<dbReference type="AlphaFoldDB" id="E2AIF5"/>
<sequence>WSDVNPHATRDRGFQRRFSVNVWCGIIETKIIGPFFFNGHLNGNRYLEFLQTTFSEYLRDLPLLIFRDIIFQQDGAPAHNTRAVVNFLNDRFSNRWMDTNGPMRWPPRSPDLTPCDFFLWGYIKDIVYAIIPENEEDLRYKITRAVEGITAEMLQSTMENVIKRVECCIEHDGNTFEQLM</sequence>
<dbReference type="EMBL" id="GL439776">
    <property type="protein sequence ID" value="EFN66784.1"/>
    <property type="molecule type" value="Genomic_DNA"/>
</dbReference>
<dbReference type="OMA" id="FTHNGIN"/>
<feature type="non-terminal residue" evidence="1">
    <location>
        <position position="1"/>
    </location>
</feature>
<proteinExistence type="predicted"/>
<evidence type="ECO:0000313" key="1">
    <source>
        <dbReference type="EMBL" id="EFN66784.1"/>
    </source>
</evidence>
<feature type="non-terminal residue" evidence="1">
    <location>
        <position position="180"/>
    </location>
</feature>
<protein>
    <submittedName>
        <fullName evidence="1">Transposable element Tc3 transposase</fullName>
    </submittedName>
</protein>
<name>E2AIF5_CAMFO</name>
<dbReference type="GO" id="GO:0003676">
    <property type="term" value="F:nucleic acid binding"/>
    <property type="evidence" value="ECO:0007669"/>
    <property type="project" value="InterPro"/>
</dbReference>
<dbReference type="Proteomes" id="UP000000311">
    <property type="component" value="Unassembled WGS sequence"/>
</dbReference>
<dbReference type="InterPro" id="IPR036397">
    <property type="entry name" value="RNaseH_sf"/>
</dbReference>
<gene>
    <name evidence="1" type="ORF">EAG_00401</name>
</gene>
<dbReference type="Gene3D" id="3.30.420.10">
    <property type="entry name" value="Ribonuclease H-like superfamily/Ribonuclease H"/>
    <property type="match status" value="1"/>
</dbReference>
<reference evidence="1 2" key="1">
    <citation type="journal article" date="2010" name="Science">
        <title>Genomic comparison of the ants Camponotus floridanus and Harpegnathos saltator.</title>
        <authorList>
            <person name="Bonasio R."/>
            <person name="Zhang G."/>
            <person name="Ye C."/>
            <person name="Mutti N.S."/>
            <person name="Fang X."/>
            <person name="Qin N."/>
            <person name="Donahue G."/>
            <person name="Yang P."/>
            <person name="Li Q."/>
            <person name="Li C."/>
            <person name="Zhang P."/>
            <person name="Huang Z."/>
            <person name="Berger S.L."/>
            <person name="Reinberg D."/>
            <person name="Wang J."/>
            <person name="Liebig J."/>
        </authorList>
    </citation>
    <scope>NUCLEOTIDE SEQUENCE [LARGE SCALE GENOMIC DNA]</scope>
    <source>
        <strain evidence="2">C129</strain>
    </source>
</reference>
<accession>E2AIF5</accession>